<dbReference type="InterPro" id="IPR036397">
    <property type="entry name" value="RNaseH_sf"/>
</dbReference>
<dbReference type="Pfam" id="PF00665">
    <property type="entry name" value="rve"/>
    <property type="match status" value="1"/>
</dbReference>
<dbReference type="InterPro" id="IPR041588">
    <property type="entry name" value="Integrase_H2C2"/>
</dbReference>
<evidence type="ECO:0000259" key="2">
    <source>
        <dbReference type="PROSITE" id="PS50994"/>
    </source>
</evidence>
<dbReference type="InterPro" id="IPR001584">
    <property type="entry name" value="Integrase_cat-core"/>
</dbReference>
<dbReference type="InterPro" id="IPR012337">
    <property type="entry name" value="RNaseH-like_sf"/>
</dbReference>
<proteinExistence type="predicted"/>
<dbReference type="GO" id="GO:0003676">
    <property type="term" value="F:nucleic acid binding"/>
    <property type="evidence" value="ECO:0007669"/>
    <property type="project" value="InterPro"/>
</dbReference>
<reference evidence="3" key="1">
    <citation type="submission" date="2020-08" db="EMBL/GenBank/DDBJ databases">
        <title>Multicomponent nature underlies the extraordinary mechanical properties of spider dragline silk.</title>
        <authorList>
            <person name="Kono N."/>
            <person name="Nakamura H."/>
            <person name="Mori M."/>
            <person name="Yoshida Y."/>
            <person name="Ohtoshi R."/>
            <person name="Malay A.D."/>
            <person name="Moran D.A.P."/>
            <person name="Tomita M."/>
            <person name="Numata K."/>
            <person name="Arakawa K."/>
        </authorList>
    </citation>
    <scope>NUCLEOTIDE SEQUENCE</scope>
</reference>
<dbReference type="Proteomes" id="UP000887159">
    <property type="component" value="Unassembled WGS sequence"/>
</dbReference>
<dbReference type="Pfam" id="PF17921">
    <property type="entry name" value="Integrase_H2C2"/>
    <property type="match status" value="1"/>
</dbReference>
<accession>A0A8X6V0I9</accession>
<keyword evidence="4" id="KW-1185">Reference proteome</keyword>
<comment type="caution">
    <text evidence="3">The sequence shown here is derived from an EMBL/GenBank/DDBJ whole genome shotgun (WGS) entry which is preliminary data.</text>
</comment>
<dbReference type="Gene3D" id="3.30.420.10">
    <property type="entry name" value="Ribonuclease H-like superfamily/Ribonuclease H"/>
    <property type="match status" value="1"/>
</dbReference>
<evidence type="ECO:0000256" key="1">
    <source>
        <dbReference type="ARBA" id="ARBA00012493"/>
    </source>
</evidence>
<dbReference type="PANTHER" id="PTHR37984">
    <property type="entry name" value="PROTEIN CBG26694"/>
    <property type="match status" value="1"/>
</dbReference>
<feature type="domain" description="Integrase catalytic" evidence="2">
    <location>
        <begin position="128"/>
        <end position="287"/>
    </location>
</feature>
<gene>
    <name evidence="3" type="primary">Tf2-11</name>
    <name evidence="3" type="ORF">TNCV_3166131</name>
</gene>
<dbReference type="AlphaFoldDB" id="A0A8X6V0I9"/>
<dbReference type="Gene3D" id="1.10.340.70">
    <property type="match status" value="1"/>
</dbReference>
<dbReference type="PROSITE" id="PS50994">
    <property type="entry name" value="INTEGRASE"/>
    <property type="match status" value="1"/>
</dbReference>
<dbReference type="PANTHER" id="PTHR37984:SF15">
    <property type="entry name" value="INTEGRASE CATALYTIC DOMAIN-CONTAINING PROTEIN"/>
    <property type="match status" value="1"/>
</dbReference>
<organism evidence="3 4">
    <name type="scientific">Trichonephila clavipes</name>
    <name type="common">Golden silk orbweaver</name>
    <name type="synonym">Nephila clavipes</name>
    <dbReference type="NCBI Taxonomy" id="2585209"/>
    <lineage>
        <taxon>Eukaryota</taxon>
        <taxon>Metazoa</taxon>
        <taxon>Ecdysozoa</taxon>
        <taxon>Arthropoda</taxon>
        <taxon>Chelicerata</taxon>
        <taxon>Arachnida</taxon>
        <taxon>Araneae</taxon>
        <taxon>Araneomorphae</taxon>
        <taxon>Entelegynae</taxon>
        <taxon>Araneoidea</taxon>
        <taxon>Nephilidae</taxon>
        <taxon>Trichonephila</taxon>
    </lineage>
</organism>
<name>A0A8X6V0I9_TRICX</name>
<dbReference type="EC" id="2.7.7.49" evidence="1"/>
<dbReference type="InterPro" id="IPR050951">
    <property type="entry name" value="Retrovirus_Pol_polyprotein"/>
</dbReference>
<evidence type="ECO:0000313" key="4">
    <source>
        <dbReference type="Proteomes" id="UP000887159"/>
    </source>
</evidence>
<dbReference type="GO" id="GO:0015074">
    <property type="term" value="P:DNA integration"/>
    <property type="evidence" value="ECO:0007669"/>
    <property type="project" value="InterPro"/>
</dbReference>
<evidence type="ECO:0000313" key="3">
    <source>
        <dbReference type="EMBL" id="GFX90782.1"/>
    </source>
</evidence>
<dbReference type="EMBL" id="BMAU01021105">
    <property type="protein sequence ID" value="GFX90782.1"/>
    <property type="molecule type" value="Genomic_DNA"/>
</dbReference>
<sequence length="363" mass="42481">MLTRNPIAYHIINTPPEPLLDINEISHFQNIENTSAPKCFKRDGIFLVKRQGLTKMIVPKALRVKLMETTHKKFGHPGVATMLKLISPQYYWINIITDIRNYVKHCETCEINKKSHQRKYGLMQSFPLCEKPFELLSIDSVGGLNYYNSVKKYLHIIIDHATRYIWTFPSKNATTDTYINCLRQIFQNHIPEKILSDRNTAFTSSKVKHFLKLNNVTQLLTTSHRPQTNGKVELVNQTIITRLKCEISNSSNKVPWTKILEKVTHQYNQTPHTITGFPPTYLMYGNLPFEISLKDNEIYPPLEEARKLAKERTEQYYKINKIRYDKKFQEADFKVGDLVMYEEFQYPNTRKLIPPYSGPYTVL</sequence>
<dbReference type="SUPFAM" id="SSF53098">
    <property type="entry name" value="Ribonuclease H-like"/>
    <property type="match status" value="1"/>
</dbReference>
<dbReference type="GO" id="GO:0003964">
    <property type="term" value="F:RNA-directed DNA polymerase activity"/>
    <property type="evidence" value="ECO:0007669"/>
    <property type="project" value="UniProtKB-EC"/>
</dbReference>
<protein>
    <recommendedName>
        <fullName evidence="1">RNA-directed DNA polymerase</fullName>
        <ecNumber evidence="1">2.7.7.49</ecNumber>
    </recommendedName>
</protein>